<dbReference type="Proteomes" id="UP000728032">
    <property type="component" value="Unassembled WGS sequence"/>
</dbReference>
<evidence type="ECO:0000313" key="3">
    <source>
        <dbReference type="Proteomes" id="UP000728032"/>
    </source>
</evidence>
<organism evidence="2">
    <name type="scientific">Oppiella nova</name>
    <dbReference type="NCBI Taxonomy" id="334625"/>
    <lineage>
        <taxon>Eukaryota</taxon>
        <taxon>Metazoa</taxon>
        <taxon>Ecdysozoa</taxon>
        <taxon>Arthropoda</taxon>
        <taxon>Chelicerata</taxon>
        <taxon>Arachnida</taxon>
        <taxon>Acari</taxon>
        <taxon>Acariformes</taxon>
        <taxon>Sarcoptiformes</taxon>
        <taxon>Oribatida</taxon>
        <taxon>Brachypylina</taxon>
        <taxon>Oppioidea</taxon>
        <taxon>Oppiidae</taxon>
        <taxon>Oppiella</taxon>
    </lineage>
</organism>
<proteinExistence type="predicted"/>
<dbReference type="Pfam" id="PF00646">
    <property type="entry name" value="F-box"/>
    <property type="match status" value="1"/>
</dbReference>
<dbReference type="InterPro" id="IPR001810">
    <property type="entry name" value="F-box_dom"/>
</dbReference>
<feature type="domain" description="F-box" evidence="1">
    <location>
        <begin position="15"/>
        <end position="46"/>
    </location>
</feature>
<dbReference type="EMBL" id="CAJPVJ010000969">
    <property type="protein sequence ID" value="CAG2163787.1"/>
    <property type="molecule type" value="Genomic_DNA"/>
</dbReference>
<gene>
    <name evidence="2" type="ORF">ONB1V03_LOCUS3352</name>
</gene>
<dbReference type="EMBL" id="OC915794">
    <property type="protein sequence ID" value="CAD7641970.1"/>
    <property type="molecule type" value="Genomic_DNA"/>
</dbReference>
<reference evidence="2" key="1">
    <citation type="submission" date="2020-11" db="EMBL/GenBank/DDBJ databases">
        <authorList>
            <person name="Tran Van P."/>
        </authorList>
    </citation>
    <scope>NUCLEOTIDE SEQUENCE</scope>
</reference>
<evidence type="ECO:0000259" key="1">
    <source>
        <dbReference type="Pfam" id="PF00646"/>
    </source>
</evidence>
<keyword evidence="3" id="KW-1185">Reference proteome</keyword>
<name>A0A7R9LHZ0_9ACAR</name>
<accession>A0A7R9LHZ0</accession>
<dbReference type="Gene3D" id="3.80.10.10">
    <property type="entry name" value="Ribonuclease Inhibitor"/>
    <property type="match status" value="2"/>
</dbReference>
<dbReference type="InterPro" id="IPR032675">
    <property type="entry name" value="LRR_dom_sf"/>
</dbReference>
<protein>
    <recommendedName>
        <fullName evidence="1">F-box domain-containing protein</fullName>
    </recommendedName>
</protein>
<sequence length="643" mass="75641">MNAQKVYPKDSLDRFGDDLYELLLSYLSFKDRFRCECVSKQSKRCIFTTQSELIITPKLYTQLKMFVKYMGTRTHWSVLDVTLEKCQNIAYIECNDKKLTADMLDSIVDHCHRLTAINVRLDRKLSVDRIDRFFAKFAKQLTRIELREMPKFLTSNLKSYENWCPNLRQLINCIPGFEGYQPIEYLFTDSTGCMEGKMPRLKLYRLQYRKIGSEYVDTFVACFKHTLKSLYVWIDRDCDQKSFNRLIAGLSQMWALNELILWCYQCDGDLVASLPQHLPQLSHGLPKLKSLELFYYESDEGVDTKMRQSIRKCMKRVERKQKFQDKRGMAARSSHTMNAQKVYPKDSLDRFGDDLYELLLSYLSFEDRFRYECLSKQSKRCIFTTQSELIITRELYPQLELSVEPMRTHTLELIITPELYTELKMSVKCLGSLARHGSVLDVTLEKCQNIAYIECNDKKLTEDMVDSIVKHCHRLTAINVRLHDTLSVKIIDKFFDKFAKQLTRIELRNLPQRIEYLFADSTGSAEVKMPRLSLYLLKYHKIDYEYVDTFVACFKHTLKSLNVWIDRDCDRKSFNRLIAGLSQMWALNELILRCYQCDADLVASLPQHLPQLSHGLPKLKCFELVYNYHETDPGVDTKIRQII</sequence>
<dbReference type="SUPFAM" id="SSF81383">
    <property type="entry name" value="F-box domain"/>
    <property type="match status" value="1"/>
</dbReference>
<evidence type="ECO:0000313" key="2">
    <source>
        <dbReference type="EMBL" id="CAD7641970.1"/>
    </source>
</evidence>
<dbReference type="AlphaFoldDB" id="A0A7R9LHZ0"/>
<dbReference type="InterPro" id="IPR036047">
    <property type="entry name" value="F-box-like_dom_sf"/>
</dbReference>
<dbReference type="SUPFAM" id="SSF52047">
    <property type="entry name" value="RNI-like"/>
    <property type="match status" value="2"/>
</dbReference>